<keyword evidence="5" id="KW-0378">Hydrolase</keyword>
<name>A0ABR7IN19_9CLOT</name>
<evidence type="ECO:0000313" key="7">
    <source>
        <dbReference type="EMBL" id="MBC5786526.1"/>
    </source>
</evidence>
<evidence type="ECO:0000256" key="5">
    <source>
        <dbReference type="ARBA" id="ARBA00022801"/>
    </source>
</evidence>
<evidence type="ECO:0000313" key="8">
    <source>
        <dbReference type="Proteomes" id="UP000649151"/>
    </source>
</evidence>
<comment type="caution">
    <text evidence="7">The sequence shown here is derived from an EMBL/GenBank/DDBJ whole genome shotgun (WGS) entry which is preliminary data.</text>
</comment>
<dbReference type="Proteomes" id="UP000649151">
    <property type="component" value="Unassembled WGS sequence"/>
</dbReference>
<keyword evidence="2" id="KW-0031">Aminopeptidase</keyword>
<dbReference type="PIRSF" id="PIRSF001123">
    <property type="entry name" value="PepA_GA"/>
    <property type="match status" value="1"/>
</dbReference>
<organism evidence="7 8">
    <name type="scientific">Clostridium facile</name>
    <dbReference type="NCBI Taxonomy" id="2763035"/>
    <lineage>
        <taxon>Bacteria</taxon>
        <taxon>Bacillati</taxon>
        <taxon>Bacillota</taxon>
        <taxon>Clostridia</taxon>
        <taxon>Eubacteriales</taxon>
        <taxon>Clostridiaceae</taxon>
        <taxon>Clostridium</taxon>
    </lineage>
</organism>
<dbReference type="InterPro" id="IPR051464">
    <property type="entry name" value="Peptidase_M42_aminopept"/>
</dbReference>
<dbReference type="SUPFAM" id="SSF101821">
    <property type="entry name" value="Aminopeptidase/glucanase lid domain"/>
    <property type="match status" value="1"/>
</dbReference>
<proteinExistence type="inferred from homology"/>
<dbReference type="InterPro" id="IPR008007">
    <property type="entry name" value="Peptidase_M42"/>
</dbReference>
<keyword evidence="4" id="KW-0479">Metal-binding</keyword>
<dbReference type="EMBL" id="JACOQK010000001">
    <property type="protein sequence ID" value="MBC5786526.1"/>
    <property type="molecule type" value="Genomic_DNA"/>
</dbReference>
<dbReference type="RefSeq" id="WP_186995833.1">
    <property type="nucleotide sequence ID" value="NZ_JACOQK010000001.1"/>
</dbReference>
<comment type="similarity">
    <text evidence="1 6">Belongs to the peptidase M42 family.</text>
</comment>
<evidence type="ECO:0000256" key="4">
    <source>
        <dbReference type="ARBA" id="ARBA00022723"/>
    </source>
</evidence>
<dbReference type="Gene3D" id="3.40.630.10">
    <property type="entry name" value="Zn peptidases"/>
    <property type="match status" value="1"/>
</dbReference>
<keyword evidence="3" id="KW-0645">Protease</keyword>
<evidence type="ECO:0000256" key="2">
    <source>
        <dbReference type="ARBA" id="ARBA00022438"/>
    </source>
</evidence>
<dbReference type="PANTHER" id="PTHR32481:SF0">
    <property type="entry name" value="AMINOPEPTIDASE YPDE-RELATED"/>
    <property type="match status" value="1"/>
</dbReference>
<reference evidence="7 8" key="1">
    <citation type="submission" date="2020-08" db="EMBL/GenBank/DDBJ databases">
        <title>Genome public.</title>
        <authorList>
            <person name="Liu C."/>
            <person name="Sun Q."/>
        </authorList>
    </citation>
    <scope>NUCLEOTIDE SEQUENCE [LARGE SCALE GENOMIC DNA]</scope>
    <source>
        <strain evidence="7 8">NSJ-27</strain>
    </source>
</reference>
<sequence length="341" mass="36421">MERTELLFQLGSQVGVSGLETSAIQFAKELIKPYAKKVVVDRGGSLLATIVEPKEGKPHILLDAHIDEIGLIVTGVTSGGFLRVAACGGVDRKLLLAQEVIVHGNRDVYAVVASKPPHLETADDQKKSPEIDQILLDTGLTEQQAKEWIPLGSRVSFCARPQQLLNGRVSCKSMDDRSGVASIFMALEQLKEKELSCGLSVLFSSQEETGERGAKTGAFGLGVTHCIAVDVSFAYTSDAPEHKCGKLSQGVMIGISPTLDVGISQELEELAKQYQIPYQLEVMGGATSTNADSLALTGAGIRCGLCSIPLRYMHTPIEVIDPQDVQSVADLLAAYVLKMGG</sequence>
<evidence type="ECO:0000256" key="1">
    <source>
        <dbReference type="ARBA" id="ARBA00006272"/>
    </source>
</evidence>
<evidence type="ECO:0000256" key="6">
    <source>
        <dbReference type="PIRNR" id="PIRNR001123"/>
    </source>
</evidence>
<protein>
    <submittedName>
        <fullName evidence="7">M20/M25/M40 family metallo-hydrolase</fullName>
    </submittedName>
</protein>
<accession>A0ABR7IN19</accession>
<keyword evidence="8" id="KW-1185">Reference proteome</keyword>
<dbReference type="Gene3D" id="2.40.30.40">
    <property type="entry name" value="Peptidase M42, domain 2"/>
    <property type="match status" value="1"/>
</dbReference>
<dbReference type="PANTHER" id="PTHR32481">
    <property type="entry name" value="AMINOPEPTIDASE"/>
    <property type="match status" value="1"/>
</dbReference>
<dbReference type="InterPro" id="IPR023367">
    <property type="entry name" value="Peptidase_M42_dom2"/>
</dbReference>
<dbReference type="Pfam" id="PF05343">
    <property type="entry name" value="Peptidase_M42"/>
    <property type="match status" value="1"/>
</dbReference>
<evidence type="ECO:0000256" key="3">
    <source>
        <dbReference type="ARBA" id="ARBA00022670"/>
    </source>
</evidence>
<dbReference type="SUPFAM" id="SSF53187">
    <property type="entry name" value="Zn-dependent exopeptidases"/>
    <property type="match status" value="1"/>
</dbReference>
<gene>
    <name evidence="7" type="ORF">H8Z77_00605</name>
</gene>